<evidence type="ECO:0000313" key="3">
    <source>
        <dbReference type="Proteomes" id="UP000009080"/>
    </source>
</evidence>
<dbReference type="OrthoDB" id="7063875at2"/>
<gene>
    <name evidence="2" type="ordered locus">TERTU_3737</name>
</gene>
<dbReference type="Proteomes" id="UP000009080">
    <property type="component" value="Chromosome"/>
</dbReference>
<protein>
    <submittedName>
        <fullName evidence="2">Uncharacterized protein</fullName>
    </submittedName>
</protein>
<accession>C5BSB9</accession>
<organism evidence="2 3">
    <name type="scientific">Teredinibacter turnerae (strain ATCC 39867 / T7901)</name>
    <dbReference type="NCBI Taxonomy" id="377629"/>
    <lineage>
        <taxon>Bacteria</taxon>
        <taxon>Pseudomonadati</taxon>
        <taxon>Pseudomonadota</taxon>
        <taxon>Gammaproteobacteria</taxon>
        <taxon>Cellvibrionales</taxon>
        <taxon>Cellvibrionaceae</taxon>
        <taxon>Teredinibacter</taxon>
    </lineage>
</organism>
<reference evidence="2 3" key="1">
    <citation type="journal article" date="2009" name="PLoS ONE">
        <title>The complete genome of Teredinibacter turnerae T7901: an intracellular endosymbiont of marine wood-boring bivalves (shipworms).</title>
        <authorList>
            <person name="Yang J.C."/>
            <person name="Madupu R."/>
            <person name="Durkin A.S."/>
            <person name="Ekborg N.A."/>
            <person name="Pedamallu C.S."/>
            <person name="Hostetler J.B."/>
            <person name="Radune D."/>
            <person name="Toms B.S."/>
            <person name="Henrissat B."/>
            <person name="Coutinho P.M."/>
            <person name="Schwarz S."/>
            <person name="Field L."/>
            <person name="Trindade-Silva A.E."/>
            <person name="Soares C.A.G."/>
            <person name="Elshahawi S."/>
            <person name="Hanora A."/>
            <person name="Schmidt E.W."/>
            <person name="Haygood M.G."/>
            <person name="Posfai J."/>
            <person name="Benner J."/>
            <person name="Madinger C."/>
            <person name="Nove J."/>
            <person name="Anton B."/>
            <person name="Chaudhary K."/>
            <person name="Foster J."/>
            <person name="Holman A."/>
            <person name="Kumar S."/>
            <person name="Lessard P.A."/>
            <person name="Luyten Y.A."/>
            <person name="Slatko B."/>
            <person name="Wood N."/>
            <person name="Wu B."/>
            <person name="Teplitski M."/>
            <person name="Mougous J.D."/>
            <person name="Ward N."/>
            <person name="Eisen J.A."/>
            <person name="Badger J.H."/>
            <person name="Distel D.L."/>
        </authorList>
    </citation>
    <scope>NUCLEOTIDE SEQUENCE [LARGE SCALE GENOMIC DNA]</scope>
    <source>
        <strain evidence="3">ATCC 39867 / T7901</strain>
    </source>
</reference>
<keyword evidence="1" id="KW-0175">Coiled coil</keyword>
<keyword evidence="3" id="KW-1185">Reference proteome</keyword>
<dbReference type="eggNOG" id="COG1555">
    <property type="taxonomic scope" value="Bacteria"/>
</dbReference>
<dbReference type="STRING" id="377629.TERTU_3737"/>
<dbReference type="EMBL" id="CP001614">
    <property type="protein sequence ID" value="ACR14031.1"/>
    <property type="molecule type" value="Genomic_DNA"/>
</dbReference>
<name>C5BSB9_TERTT</name>
<evidence type="ECO:0000313" key="2">
    <source>
        <dbReference type="EMBL" id="ACR14031.1"/>
    </source>
</evidence>
<dbReference type="HOGENOM" id="CLU_442062_0_0_6"/>
<feature type="coiled-coil region" evidence="1">
    <location>
        <begin position="103"/>
        <end position="130"/>
    </location>
</feature>
<evidence type="ECO:0000256" key="1">
    <source>
        <dbReference type="SAM" id="Coils"/>
    </source>
</evidence>
<dbReference type="KEGG" id="ttu:TERTU_3737"/>
<sequence length="618" mass="68832">MPTYFFSPDDFTPDQARVILGYLNSTDDPAAIASRIELENELDIGIGLAKRIIQQRKQLGGAFSTLQQVYDVPYIGPERFTEIAVALLGLSPGGDEPLTLPADDELNSEIAQLRQQLARLEQLVTQAQSSRPTAGTPAPAASQRIALRVLQRDVFLGQHVTIEIYAYNEQTGQALADQPVTVTTNWGVLQYQQGYSRYQDAVVEVRTDIAGKAKIKLRSPTFETLTQEQQLALEAALLQLDATAPTPAAIREQLQSLVLNYRLENNLHLRKAVDIYFNAQKTALVESVNRRYFSDNWQFHHALVCAYLHEPASMHDLGMESGAGNGRVATLSTVKVRLKNWVGAWYQTYLEFLENGNQFSERVKNLSANVADGGRLINGVLSEMSRWTLGERGIAGSVIGEKSTELVVHKFLAEDIQDLPTQQQLQLYSALSVAVRPSAVTQVGTLQAVADTQLVLTEEISARFDGVEDLGVLTQDLRDRIDGFDLHYGEFQTRLDQFNANYASFNNQRAQFNSDLTNFNSQYATFNADYSSFNNDYSNFNNTYLEFDADYANFAVNYNSFNTGLADFNTKYSGLDMRMTTIDAQLSSVNTTVAGVTTDLGDLRNNVQRIDARIIDPR</sequence>
<dbReference type="AlphaFoldDB" id="C5BSB9"/>
<proteinExistence type="predicted"/>
<dbReference type="RefSeq" id="WP_015820146.1">
    <property type="nucleotide sequence ID" value="NC_012997.1"/>
</dbReference>